<dbReference type="InterPro" id="IPR011055">
    <property type="entry name" value="Dup_hybrid_motif"/>
</dbReference>
<accession>A0ABV4P2R0</accession>
<keyword evidence="1" id="KW-0472">Membrane</keyword>
<protein>
    <submittedName>
        <fullName evidence="4">Peptidoglycan DD-metalloendopeptidase family protein</fullName>
    </submittedName>
</protein>
<dbReference type="EMBL" id="JBGMEK010000049">
    <property type="protein sequence ID" value="MFA0812645.1"/>
    <property type="molecule type" value="Genomic_DNA"/>
</dbReference>
<gene>
    <name evidence="4" type="ORF">ACCI49_17155</name>
</gene>
<feature type="transmembrane region" description="Helical" evidence="1">
    <location>
        <begin position="228"/>
        <end position="249"/>
    </location>
</feature>
<dbReference type="InterPro" id="IPR008756">
    <property type="entry name" value="Peptidase_M56"/>
</dbReference>
<organism evidence="4 5">
    <name type="scientific">Microbulbifer epialgicus</name>
    <dbReference type="NCBI Taxonomy" id="393907"/>
    <lineage>
        <taxon>Bacteria</taxon>
        <taxon>Pseudomonadati</taxon>
        <taxon>Pseudomonadota</taxon>
        <taxon>Gammaproteobacteria</taxon>
        <taxon>Cellvibrionales</taxon>
        <taxon>Microbulbiferaceae</taxon>
        <taxon>Microbulbifer</taxon>
    </lineage>
</organism>
<evidence type="ECO:0000259" key="3">
    <source>
        <dbReference type="Pfam" id="PF05569"/>
    </source>
</evidence>
<evidence type="ECO:0000313" key="4">
    <source>
        <dbReference type="EMBL" id="MFA0812645.1"/>
    </source>
</evidence>
<dbReference type="PANTHER" id="PTHR21666">
    <property type="entry name" value="PEPTIDASE-RELATED"/>
    <property type="match status" value="1"/>
</dbReference>
<keyword evidence="5" id="KW-1185">Reference proteome</keyword>
<dbReference type="Pfam" id="PF01551">
    <property type="entry name" value="Peptidase_M23"/>
    <property type="match status" value="1"/>
</dbReference>
<keyword evidence="1" id="KW-1133">Transmembrane helix</keyword>
<evidence type="ECO:0000256" key="1">
    <source>
        <dbReference type="SAM" id="Phobius"/>
    </source>
</evidence>
<dbReference type="InterPro" id="IPR050570">
    <property type="entry name" value="Cell_wall_metabolism_enzyme"/>
</dbReference>
<dbReference type="Gene3D" id="2.70.70.10">
    <property type="entry name" value="Glucose Permease (Domain IIA)"/>
    <property type="match status" value="1"/>
</dbReference>
<dbReference type="PANTHER" id="PTHR21666:SF270">
    <property type="entry name" value="MUREIN HYDROLASE ACTIVATOR ENVC"/>
    <property type="match status" value="1"/>
</dbReference>
<feature type="domain" description="Peptidase M56" evidence="3">
    <location>
        <begin position="53"/>
        <end position="293"/>
    </location>
</feature>
<dbReference type="CDD" id="cd07341">
    <property type="entry name" value="M56_BlaR1_MecR1_like"/>
    <property type="match status" value="1"/>
</dbReference>
<dbReference type="RefSeq" id="WP_371840338.1">
    <property type="nucleotide sequence ID" value="NZ_JBGMEK010000049.1"/>
</dbReference>
<keyword evidence="1" id="KW-0812">Transmembrane</keyword>
<feature type="domain" description="M23ase beta-sheet core" evidence="2">
    <location>
        <begin position="392"/>
        <end position="489"/>
    </location>
</feature>
<evidence type="ECO:0000313" key="5">
    <source>
        <dbReference type="Proteomes" id="UP001569428"/>
    </source>
</evidence>
<dbReference type="SUPFAM" id="SSF51261">
    <property type="entry name" value="Duplicated hybrid motif"/>
    <property type="match status" value="1"/>
</dbReference>
<dbReference type="CDD" id="cd12797">
    <property type="entry name" value="M23_peptidase"/>
    <property type="match status" value="1"/>
</dbReference>
<comment type="caution">
    <text evidence="4">The sequence shown here is derived from an EMBL/GenBank/DDBJ whole genome shotgun (WGS) entry which is preliminary data.</text>
</comment>
<dbReference type="InterPro" id="IPR016047">
    <property type="entry name" value="M23ase_b-sheet_dom"/>
</dbReference>
<feature type="transmembrane region" description="Helical" evidence="1">
    <location>
        <begin position="117"/>
        <end position="136"/>
    </location>
</feature>
<proteinExistence type="predicted"/>
<name>A0ABV4P2R0_9GAMM</name>
<dbReference type="Pfam" id="PF05569">
    <property type="entry name" value="Peptidase_M56"/>
    <property type="match status" value="1"/>
</dbReference>
<feature type="transmembrane region" description="Helical" evidence="1">
    <location>
        <begin position="12"/>
        <end position="33"/>
    </location>
</feature>
<reference evidence="4 5" key="1">
    <citation type="submission" date="2024-08" db="EMBL/GenBank/DDBJ databases">
        <authorList>
            <person name="Ishaq N."/>
        </authorList>
    </citation>
    <scope>NUCLEOTIDE SEQUENCE [LARGE SCALE GENOMIC DNA]</scope>
    <source>
        <strain evidence="4 5">DSM 18651</strain>
    </source>
</reference>
<dbReference type="Proteomes" id="UP001569428">
    <property type="component" value="Unassembled WGS sequence"/>
</dbReference>
<feature type="transmembrane region" description="Helical" evidence="1">
    <location>
        <begin position="53"/>
        <end position="71"/>
    </location>
</feature>
<sequence>MPEILSSLSPYALNLLVVSIFSLFWACFVYVGVRSFISLVATKLRVVHYWRSFWLCGLCVISLPFFLVQFFDLSTTSLVPELNYDLAPPAALPGQNQVESPLVENRALTLNSVDTLAASWMILYIGGVLLSLVLILRRHYRLVKELEVSDEIVSKKQIIGSLLTRSQYNYLTKNNTKVILTEAKCSPFVFGLIKLKLVLPSYLLSMDAREKWLIVEHELTHIKRRDPMLIMSIHLLSCSLWFIPFITWFKEQLLWAVELGCDRQVLKSSVAGSGKVYAQAMVRTLRQCSESDSHKGGVAFSIFDKTSQLSLFKRRMINIMDATQERTSPDKFKLGLLRLSLFCCTLLFTAGGVLVKPSLSVASPDADDWVVPIKNARISSQFADLSTIRKNPHRGTDFAAAQGTSIVAPSGGIVTISTDHYKHKNYGKIIIIDHGDNTQTLYSHLDTREVDVGQKVKAGQKIGTVGVSGKVTGPHLHFELIERGERVNPEHLLSRWFG</sequence>
<evidence type="ECO:0000259" key="2">
    <source>
        <dbReference type="Pfam" id="PF01551"/>
    </source>
</evidence>